<dbReference type="Gene3D" id="1.10.510.10">
    <property type="entry name" value="Transferase(Phosphotransferase) domain 1"/>
    <property type="match status" value="2"/>
</dbReference>
<keyword evidence="2" id="KW-0067">ATP-binding</keyword>
<dbReference type="CDD" id="cd00180">
    <property type="entry name" value="PKc"/>
    <property type="match status" value="1"/>
</dbReference>
<protein>
    <recommendedName>
        <fullName evidence="3">Protein kinase domain-containing protein</fullName>
    </recommendedName>
</protein>
<evidence type="ECO:0000259" key="3">
    <source>
        <dbReference type="PROSITE" id="PS50011"/>
    </source>
</evidence>
<evidence type="ECO:0000256" key="2">
    <source>
        <dbReference type="PROSITE-ProRule" id="PRU10141"/>
    </source>
</evidence>
<dbReference type="InterPro" id="IPR036770">
    <property type="entry name" value="Ankyrin_rpt-contain_sf"/>
</dbReference>
<dbReference type="AlphaFoldDB" id="A0A436ZTT0"/>
<evidence type="ECO:0000313" key="5">
    <source>
        <dbReference type="Proteomes" id="UP000283090"/>
    </source>
</evidence>
<name>A0A436ZTT0_ARTFL</name>
<feature type="binding site" evidence="2">
    <location>
        <position position="44"/>
    </location>
    <ligand>
        <name>ATP</name>
        <dbReference type="ChEBI" id="CHEBI:30616"/>
    </ligand>
</feature>
<gene>
    <name evidence="4" type="ORF">DFL_006793</name>
</gene>
<feature type="domain" description="Protein kinase" evidence="3">
    <location>
        <begin position="15"/>
        <end position="333"/>
    </location>
</feature>
<dbReference type="Pfam" id="PF00069">
    <property type="entry name" value="Pkinase"/>
    <property type="match status" value="2"/>
</dbReference>
<evidence type="ECO:0000256" key="1">
    <source>
        <dbReference type="PROSITE-ProRule" id="PRU00023"/>
    </source>
</evidence>
<feature type="repeat" description="ANK" evidence="1">
    <location>
        <begin position="403"/>
        <end position="438"/>
    </location>
</feature>
<dbReference type="PROSITE" id="PS50011">
    <property type="entry name" value="PROTEIN_KINASE_DOM"/>
    <property type="match status" value="1"/>
</dbReference>
<dbReference type="SMART" id="SM00220">
    <property type="entry name" value="S_TKc"/>
    <property type="match status" value="1"/>
</dbReference>
<reference evidence="4 5" key="1">
    <citation type="submission" date="2019-01" db="EMBL/GenBank/DDBJ databases">
        <title>Intercellular communication is required for trap formation in the nematode-trapping fungus Duddingtonia flagrans.</title>
        <authorList>
            <person name="Youssar L."/>
            <person name="Wernet V."/>
            <person name="Hensel N."/>
            <person name="Hildebrandt H.-G."/>
            <person name="Fischer R."/>
        </authorList>
    </citation>
    <scope>NUCLEOTIDE SEQUENCE [LARGE SCALE GENOMIC DNA]</scope>
    <source>
        <strain evidence="4 5">CBS H-5679</strain>
    </source>
</reference>
<dbReference type="OrthoDB" id="310217at2759"/>
<keyword evidence="1" id="KW-0040">ANK repeat</keyword>
<dbReference type="InterPro" id="IPR017441">
    <property type="entry name" value="Protein_kinase_ATP_BS"/>
</dbReference>
<dbReference type="GO" id="GO:0004674">
    <property type="term" value="F:protein serine/threonine kinase activity"/>
    <property type="evidence" value="ECO:0007669"/>
    <property type="project" value="TreeGrafter"/>
</dbReference>
<proteinExistence type="predicted"/>
<dbReference type="EMBL" id="SAEB01000009">
    <property type="protein sequence ID" value="RVD82367.1"/>
    <property type="molecule type" value="Genomic_DNA"/>
</dbReference>
<dbReference type="PROSITE" id="PS00107">
    <property type="entry name" value="PROTEIN_KINASE_ATP"/>
    <property type="match status" value="1"/>
</dbReference>
<dbReference type="SUPFAM" id="SSF56112">
    <property type="entry name" value="Protein kinase-like (PK-like)"/>
    <property type="match status" value="1"/>
</dbReference>
<organism evidence="4 5">
    <name type="scientific">Arthrobotrys flagrans</name>
    <name type="common">Nematode-trapping fungus</name>
    <name type="synonym">Trichothecium flagrans</name>
    <dbReference type="NCBI Taxonomy" id="97331"/>
    <lineage>
        <taxon>Eukaryota</taxon>
        <taxon>Fungi</taxon>
        <taxon>Dikarya</taxon>
        <taxon>Ascomycota</taxon>
        <taxon>Pezizomycotina</taxon>
        <taxon>Orbiliomycetes</taxon>
        <taxon>Orbiliales</taxon>
        <taxon>Orbiliaceae</taxon>
        <taxon>Arthrobotrys</taxon>
    </lineage>
</organism>
<dbReference type="PROSITE" id="PS50088">
    <property type="entry name" value="ANK_REPEAT"/>
    <property type="match status" value="1"/>
</dbReference>
<dbReference type="InterPro" id="IPR002110">
    <property type="entry name" value="Ankyrin_rpt"/>
</dbReference>
<comment type="caution">
    <text evidence="4">The sequence shown here is derived from an EMBL/GenBank/DDBJ whole genome shotgun (WGS) entry which is preliminary data.</text>
</comment>
<dbReference type="GO" id="GO:0005524">
    <property type="term" value="F:ATP binding"/>
    <property type="evidence" value="ECO:0007669"/>
    <property type="project" value="UniProtKB-UniRule"/>
</dbReference>
<dbReference type="Gene3D" id="1.25.40.20">
    <property type="entry name" value="Ankyrin repeat-containing domain"/>
    <property type="match status" value="1"/>
</dbReference>
<dbReference type="GO" id="GO:0005737">
    <property type="term" value="C:cytoplasm"/>
    <property type="evidence" value="ECO:0007669"/>
    <property type="project" value="TreeGrafter"/>
</dbReference>
<dbReference type="VEuPathDB" id="FungiDB:DFL_006793"/>
<dbReference type="InterPro" id="IPR011009">
    <property type="entry name" value="Kinase-like_dom_sf"/>
</dbReference>
<dbReference type="Proteomes" id="UP000283090">
    <property type="component" value="Unassembled WGS sequence"/>
</dbReference>
<dbReference type="InterPro" id="IPR000719">
    <property type="entry name" value="Prot_kinase_dom"/>
</dbReference>
<dbReference type="GeneID" id="93589104"/>
<dbReference type="PANTHER" id="PTHR24361">
    <property type="entry name" value="MITOGEN-ACTIVATED KINASE KINASE KINASE"/>
    <property type="match status" value="1"/>
</dbReference>
<sequence>MAAAVRVLDGRDPNYEFVGTLGQGVSGSIARVRRVSDGKIMACKVIDCSDNPLLVALATREIHTWSSFATSEKYIANFGHDVTWTERTKTMRLYMKLYADSDLQRVITGLRHQDSIIHPFMATYWAMEIATGLKACHDHGIIHRDLKPVNGELYLLLDMPYIFNEMLWESPTVGTLGQKLYIMYVAYKIMYCEIDAEKELGKQFSAWFESRPPWCHISDFGFGKFTAAAHLSGHHTKGSLGTVGTTGYLAPEVTHHEPKFSVKSDVYSFGCLVYSLCTCKPPPPIATEGGRPPEILQIYPKIFREIIAQCMEFHPDNRPNSRELANRMADAFIGIQNDRGLGDLAKSLAYSNLASVLIPEAFEGDFPLHNIFRMARAPPDDVEECARMIYNAAPYVLGFKVKMGRTPLYWAVRGAGIFGSRFVELLMDFGADPYTKDSYGYDAYHIVSPDNNFVIANLYPKVREALNRYTLPPRAVKQYSHTQTSQREEC</sequence>
<dbReference type="RefSeq" id="XP_067487911.1">
    <property type="nucleotide sequence ID" value="XM_067636277.1"/>
</dbReference>
<dbReference type="SUPFAM" id="SSF48403">
    <property type="entry name" value="Ankyrin repeat"/>
    <property type="match status" value="1"/>
</dbReference>
<keyword evidence="2" id="KW-0547">Nucleotide-binding</keyword>
<evidence type="ECO:0000313" key="4">
    <source>
        <dbReference type="EMBL" id="RVD82367.1"/>
    </source>
</evidence>
<accession>A0A436ZTT0</accession>
<dbReference type="InterPro" id="IPR053235">
    <property type="entry name" value="Ser_Thr_kinase"/>
</dbReference>
<keyword evidence="5" id="KW-1185">Reference proteome</keyword>
<dbReference type="STRING" id="97331.A0A436ZTT0"/>